<proteinExistence type="predicted"/>
<dbReference type="GO" id="GO:0047769">
    <property type="term" value="F:arogenate dehydratase activity"/>
    <property type="evidence" value="ECO:0007669"/>
    <property type="project" value="TreeGrafter"/>
</dbReference>
<keyword evidence="3" id="KW-0584">Phenylalanine biosynthesis</keyword>
<gene>
    <name evidence="7" type="ORF">Dsin_027951</name>
</gene>
<evidence type="ECO:0000256" key="1">
    <source>
        <dbReference type="ARBA" id="ARBA00022605"/>
    </source>
</evidence>
<sequence length="112" mass="12163">MPYDLPLHMPALAKCEMTLSKLGIVRVSADDTAGAAQMVASRGERDTGAAASARAAKVYELNVLAEKTQDDDDNITCFLIVAREPNIAGTDRLYKTSIVFTLEEVQVFCKKP</sequence>
<dbReference type="EMBL" id="JANJYJ010000009">
    <property type="protein sequence ID" value="KAK3188390.1"/>
    <property type="molecule type" value="Genomic_DNA"/>
</dbReference>
<dbReference type="PANTHER" id="PTHR21022:SF20">
    <property type="entry name" value="AROGENATE DEHYDRATASE_PREPHENATE DEHYDRATASE 1, CHLOROPLASTIC"/>
    <property type="match status" value="1"/>
</dbReference>
<evidence type="ECO:0000256" key="2">
    <source>
        <dbReference type="ARBA" id="ARBA00023141"/>
    </source>
</evidence>
<dbReference type="SUPFAM" id="SSF53850">
    <property type="entry name" value="Periplasmic binding protein-like II"/>
    <property type="match status" value="1"/>
</dbReference>
<keyword evidence="4" id="KW-0456">Lyase</keyword>
<protein>
    <recommendedName>
        <fullName evidence="6">Prephenate dehydratase domain-containing protein</fullName>
    </recommendedName>
</protein>
<dbReference type="Gene3D" id="3.40.190.10">
    <property type="entry name" value="Periplasmic binding protein-like II"/>
    <property type="match status" value="1"/>
</dbReference>
<keyword evidence="1" id="KW-0028">Amino-acid biosynthesis</keyword>
<dbReference type="Proteomes" id="UP001281410">
    <property type="component" value="Unassembled WGS sequence"/>
</dbReference>
<reference evidence="7" key="1">
    <citation type="journal article" date="2023" name="Plant J.">
        <title>Genome sequences and population genomics provide insights into the demographic history, inbreeding, and mutation load of two 'living fossil' tree species of Dipteronia.</title>
        <authorList>
            <person name="Feng Y."/>
            <person name="Comes H.P."/>
            <person name="Chen J."/>
            <person name="Zhu S."/>
            <person name="Lu R."/>
            <person name="Zhang X."/>
            <person name="Li P."/>
            <person name="Qiu J."/>
            <person name="Olsen K.M."/>
            <person name="Qiu Y."/>
        </authorList>
    </citation>
    <scope>NUCLEOTIDE SEQUENCE</scope>
    <source>
        <strain evidence="7">NBL</strain>
    </source>
</reference>
<accession>A0AAD9ZQB6</accession>
<evidence type="ECO:0000313" key="7">
    <source>
        <dbReference type="EMBL" id="KAK3188390.1"/>
    </source>
</evidence>
<dbReference type="GO" id="GO:0004664">
    <property type="term" value="F:prephenate dehydratase activity"/>
    <property type="evidence" value="ECO:0007669"/>
    <property type="project" value="InterPro"/>
</dbReference>
<evidence type="ECO:0000256" key="5">
    <source>
        <dbReference type="ARBA" id="ARBA00029440"/>
    </source>
</evidence>
<keyword evidence="8" id="KW-1185">Reference proteome</keyword>
<dbReference type="AlphaFoldDB" id="A0AAD9ZQB6"/>
<dbReference type="Pfam" id="PF00800">
    <property type="entry name" value="PDT"/>
    <property type="match status" value="1"/>
</dbReference>
<dbReference type="PROSITE" id="PS51171">
    <property type="entry name" value="PREPHENATE_DEHYDR_3"/>
    <property type="match status" value="1"/>
</dbReference>
<dbReference type="GO" id="GO:0009507">
    <property type="term" value="C:chloroplast"/>
    <property type="evidence" value="ECO:0007669"/>
    <property type="project" value="TreeGrafter"/>
</dbReference>
<keyword evidence="2" id="KW-0057">Aromatic amino acid biosynthesis</keyword>
<evidence type="ECO:0000256" key="4">
    <source>
        <dbReference type="ARBA" id="ARBA00023239"/>
    </source>
</evidence>
<evidence type="ECO:0000313" key="8">
    <source>
        <dbReference type="Proteomes" id="UP001281410"/>
    </source>
</evidence>
<evidence type="ECO:0000259" key="6">
    <source>
        <dbReference type="PROSITE" id="PS51171"/>
    </source>
</evidence>
<dbReference type="InterPro" id="IPR001086">
    <property type="entry name" value="Preph_deHydtase"/>
</dbReference>
<comment type="caution">
    <text evidence="7">The sequence shown here is derived from an EMBL/GenBank/DDBJ whole genome shotgun (WGS) entry which is preliminary data.</text>
</comment>
<name>A0AAD9ZQB6_9ROSI</name>
<organism evidence="7 8">
    <name type="scientific">Dipteronia sinensis</name>
    <dbReference type="NCBI Taxonomy" id="43782"/>
    <lineage>
        <taxon>Eukaryota</taxon>
        <taxon>Viridiplantae</taxon>
        <taxon>Streptophyta</taxon>
        <taxon>Embryophyta</taxon>
        <taxon>Tracheophyta</taxon>
        <taxon>Spermatophyta</taxon>
        <taxon>Magnoliopsida</taxon>
        <taxon>eudicotyledons</taxon>
        <taxon>Gunneridae</taxon>
        <taxon>Pentapetalae</taxon>
        <taxon>rosids</taxon>
        <taxon>malvids</taxon>
        <taxon>Sapindales</taxon>
        <taxon>Sapindaceae</taxon>
        <taxon>Hippocastanoideae</taxon>
        <taxon>Acereae</taxon>
        <taxon>Dipteronia</taxon>
    </lineage>
</organism>
<feature type="domain" description="Prephenate dehydratase" evidence="6">
    <location>
        <begin position="1"/>
        <end position="83"/>
    </location>
</feature>
<comment type="pathway">
    <text evidence="5">Amino-acid biosynthesis.</text>
</comment>
<dbReference type="PANTHER" id="PTHR21022">
    <property type="entry name" value="PREPHENATE DEHYDRATASE P PROTEIN"/>
    <property type="match status" value="1"/>
</dbReference>
<evidence type="ECO:0000256" key="3">
    <source>
        <dbReference type="ARBA" id="ARBA00023222"/>
    </source>
</evidence>
<dbReference type="GO" id="GO:0009094">
    <property type="term" value="P:L-phenylalanine biosynthetic process"/>
    <property type="evidence" value="ECO:0007669"/>
    <property type="project" value="UniProtKB-KW"/>
</dbReference>